<keyword evidence="1" id="KW-1133">Transmembrane helix</keyword>
<gene>
    <name evidence="2" type="ORF">UV09_C0012G0045</name>
</gene>
<organism evidence="2 3">
    <name type="scientific">Candidatus Gottesmanbacteria bacterium GW2011_GWA2_42_18</name>
    <dbReference type="NCBI Taxonomy" id="1618442"/>
    <lineage>
        <taxon>Bacteria</taxon>
        <taxon>Candidatus Gottesmaniibacteriota</taxon>
    </lineage>
</organism>
<proteinExistence type="predicted"/>
<evidence type="ECO:0000313" key="2">
    <source>
        <dbReference type="EMBL" id="KKS46876.1"/>
    </source>
</evidence>
<dbReference type="Proteomes" id="UP000034320">
    <property type="component" value="Unassembled WGS sequence"/>
</dbReference>
<dbReference type="EMBL" id="LCDD01000012">
    <property type="protein sequence ID" value="KKS46876.1"/>
    <property type="molecule type" value="Genomic_DNA"/>
</dbReference>
<name>A0A0G1BKR9_9BACT</name>
<dbReference type="InterPro" id="IPR043993">
    <property type="entry name" value="T4SS_pilin"/>
</dbReference>
<accession>A0A0G1BKR9</accession>
<feature type="transmembrane region" description="Helical" evidence="1">
    <location>
        <begin position="40"/>
        <end position="65"/>
    </location>
</feature>
<feature type="transmembrane region" description="Helical" evidence="1">
    <location>
        <begin position="77"/>
        <end position="102"/>
    </location>
</feature>
<evidence type="ECO:0000313" key="3">
    <source>
        <dbReference type="Proteomes" id="UP000034320"/>
    </source>
</evidence>
<reference evidence="2 3" key="1">
    <citation type="journal article" date="2015" name="Nature">
        <title>rRNA introns, odd ribosomes, and small enigmatic genomes across a large radiation of phyla.</title>
        <authorList>
            <person name="Brown C.T."/>
            <person name="Hug L.A."/>
            <person name="Thomas B.C."/>
            <person name="Sharon I."/>
            <person name="Castelle C.J."/>
            <person name="Singh A."/>
            <person name="Wilkins M.J."/>
            <person name="Williams K.H."/>
            <person name="Banfield J.F."/>
        </authorList>
    </citation>
    <scope>NUCLEOTIDE SEQUENCE [LARGE SCALE GENOMIC DNA]</scope>
</reference>
<dbReference type="AlphaFoldDB" id="A0A0G1BKR9"/>
<dbReference type="Pfam" id="PF18895">
    <property type="entry name" value="T4SS_pilin"/>
    <property type="match status" value="1"/>
</dbReference>
<comment type="caution">
    <text evidence="2">The sequence shown here is derived from an EMBL/GenBank/DDBJ whole genome shotgun (WGS) entry which is preliminary data.</text>
</comment>
<evidence type="ECO:0000256" key="1">
    <source>
        <dbReference type="SAM" id="Phobius"/>
    </source>
</evidence>
<keyword evidence="1" id="KW-0812">Transmembrane</keyword>
<sequence>MADPLDIIGKVTPPEGLPQAIDPTGKFVGITVLLNTFLRLLLIVGGIWALFNIVIAGIGFIAAGGDPKKVSSAWAKIYWSFIGLLIMVASFLIAAIIGIIFFDGPTALLKPQLKIAP</sequence>
<keyword evidence="1" id="KW-0472">Membrane</keyword>
<protein>
    <submittedName>
        <fullName evidence="2">Uncharacterized protein</fullName>
    </submittedName>
</protein>